<feature type="region of interest" description="Disordered" evidence="1">
    <location>
        <begin position="243"/>
        <end position="270"/>
    </location>
</feature>
<sequence>MPYASISPDDPSAIKKGRRMEGEWHELDVESEAESKVESKVESEVEWEVELHVESKACPEERKAAAKRAKMRGEAKKARSWSAGHEDAGNEPQAPAGEAAAGMELETRGCGGSGCQPVCVDASAVTTVATVSTRLRFSAVQWRTPHGPTCSSAQFFLRPPPIFHRCETCCCCCCCCPPARSHGSSSDYHASGPSKFSSLTLTVVHRTGGHVDRGSRKIVPPRKNKDDRIHACQGAGACVADGDSGKPRIIESVPGRVPPAKTKDYPGAQM</sequence>
<proteinExistence type="predicted"/>
<dbReference type="Proteomes" id="UP000250275">
    <property type="component" value="Unassembled WGS sequence"/>
</dbReference>
<dbReference type="EMBL" id="KQ763446">
    <property type="protein sequence ID" value="OAD55080.1"/>
    <property type="molecule type" value="Genomic_DNA"/>
</dbReference>
<evidence type="ECO:0000256" key="1">
    <source>
        <dbReference type="SAM" id="MobiDB-lite"/>
    </source>
</evidence>
<protein>
    <submittedName>
        <fullName evidence="2">Uncharacterized protein</fullName>
    </submittedName>
</protein>
<reference evidence="2 3" key="1">
    <citation type="submission" date="2015-07" db="EMBL/GenBank/DDBJ databases">
        <title>The genome of Eufriesea mexicana.</title>
        <authorList>
            <person name="Pan H."/>
            <person name="Kapheim K."/>
        </authorList>
    </citation>
    <scope>NUCLEOTIDE SEQUENCE [LARGE SCALE GENOMIC DNA]</scope>
    <source>
        <strain evidence="2">0111107269</strain>
        <tissue evidence="2">Whole body</tissue>
    </source>
</reference>
<feature type="region of interest" description="Disordered" evidence="1">
    <location>
        <begin position="1"/>
        <end position="37"/>
    </location>
</feature>
<accession>A0A310S960</accession>
<feature type="region of interest" description="Disordered" evidence="1">
    <location>
        <begin position="59"/>
        <end position="101"/>
    </location>
</feature>
<gene>
    <name evidence="2" type="ORF">WN48_05615</name>
</gene>
<feature type="compositionally biased region" description="Basic and acidic residues" evidence="1">
    <location>
        <begin position="19"/>
        <end position="37"/>
    </location>
</feature>
<evidence type="ECO:0000313" key="2">
    <source>
        <dbReference type="EMBL" id="OAD55080.1"/>
    </source>
</evidence>
<dbReference type="AlphaFoldDB" id="A0A310S960"/>
<keyword evidence="3" id="KW-1185">Reference proteome</keyword>
<evidence type="ECO:0000313" key="3">
    <source>
        <dbReference type="Proteomes" id="UP000250275"/>
    </source>
</evidence>
<feature type="compositionally biased region" description="Low complexity" evidence="1">
    <location>
        <begin position="90"/>
        <end position="101"/>
    </location>
</feature>
<organism evidence="2 3">
    <name type="scientific">Eufriesea mexicana</name>
    <dbReference type="NCBI Taxonomy" id="516756"/>
    <lineage>
        <taxon>Eukaryota</taxon>
        <taxon>Metazoa</taxon>
        <taxon>Ecdysozoa</taxon>
        <taxon>Arthropoda</taxon>
        <taxon>Hexapoda</taxon>
        <taxon>Insecta</taxon>
        <taxon>Pterygota</taxon>
        <taxon>Neoptera</taxon>
        <taxon>Endopterygota</taxon>
        <taxon>Hymenoptera</taxon>
        <taxon>Apocrita</taxon>
        <taxon>Aculeata</taxon>
        <taxon>Apoidea</taxon>
        <taxon>Anthophila</taxon>
        <taxon>Apidae</taxon>
        <taxon>Eufriesea</taxon>
    </lineage>
</organism>
<name>A0A310S960_9HYME</name>